<accession>C4Z6L6</accession>
<evidence type="ECO:0000313" key="2">
    <source>
        <dbReference type="EMBL" id="ACR73608.1"/>
    </source>
</evidence>
<gene>
    <name evidence="2" type="ordered locus">EUBELI_20463</name>
</gene>
<dbReference type="HOGENOM" id="CLU_073597_0_0_9"/>
<geneLocation type="plasmid" evidence="3">
    <name>pEubeli2</name>
</geneLocation>
<dbReference type="Pfam" id="PF13280">
    <property type="entry name" value="WYL"/>
    <property type="match status" value="1"/>
</dbReference>
<dbReference type="AlphaFoldDB" id="C4Z6L6"/>
<dbReference type="PANTHER" id="PTHR34580">
    <property type="match status" value="1"/>
</dbReference>
<keyword evidence="2" id="KW-0614">Plasmid</keyword>
<dbReference type="InterPro" id="IPR051534">
    <property type="entry name" value="CBASS_pafABC_assoc_protein"/>
</dbReference>
<name>C4Z6L6_LACE2</name>
<evidence type="ECO:0000313" key="3">
    <source>
        <dbReference type="Proteomes" id="UP000001476"/>
    </source>
</evidence>
<dbReference type="InterPro" id="IPR026881">
    <property type="entry name" value="WYL_dom"/>
</dbReference>
<reference evidence="2 3" key="1">
    <citation type="journal article" date="2009" name="Proc. Natl. Acad. Sci. U.S.A.">
        <title>Characterizing a model human gut microbiota composed of members of its two dominant bacterial phyla.</title>
        <authorList>
            <person name="Mahowald M.A."/>
            <person name="Rey F.E."/>
            <person name="Seedorf H."/>
            <person name="Turnbaugh P.J."/>
            <person name="Fulton R.S."/>
            <person name="Wollam A."/>
            <person name="Shah N."/>
            <person name="Wang C."/>
            <person name="Magrini V."/>
            <person name="Wilson R.K."/>
            <person name="Cantarel B.L."/>
            <person name="Coutinho P.M."/>
            <person name="Henrissat B."/>
            <person name="Crock L.W."/>
            <person name="Russell A."/>
            <person name="Verberkmoes N.C."/>
            <person name="Hettich R.L."/>
            <person name="Gordon J.I."/>
        </authorList>
    </citation>
    <scope>NUCLEOTIDE SEQUENCE [LARGE SCALE GENOMIC DNA]</scope>
    <source>
        <strain evidence="3">ATCC 27750 / DSM 3376 / VPI C15-48 / C15-B4</strain>
        <plasmid evidence="2">unnamed</plasmid>
    </source>
</reference>
<dbReference type="EMBL" id="CP001106">
    <property type="protein sequence ID" value="ACR73608.1"/>
    <property type="molecule type" value="Genomic_DNA"/>
</dbReference>
<sequence length="329" mass="38504">MQSYKRLKGEKLLMANDYNDKVSRVLSLYQRLMEGKVVDKEAEAARYGVSARSIQRDISAINNFFEQETEKSGVINSIEYDKKRGGHYLSQIYRTRLTNSEILAICKILLDSRAFTRERMEHILDILVDRCTPAEGKAIVQDLIKNEEFHYIELTHKSEFVDKMWDIGQAIHQNRYLEMDYKRTKDGAIVKRRVKPVAIMFSEYYFYLTAFIEDEDVKADFDVIDDAFPTIYRIDRIAGYKVLDKQFKIPYGNRFKEGEFRKRIQFMYGGKLQKVKFRYKGSSVEAVLDRLPTAKILEEKDGVYTISAEVFGKGIDMWLRSQGDMVEVI</sequence>
<dbReference type="PROSITE" id="PS52050">
    <property type="entry name" value="WYL"/>
    <property type="match status" value="1"/>
</dbReference>
<dbReference type="Proteomes" id="UP000001476">
    <property type="component" value="Plasmid pEubeli2"/>
</dbReference>
<dbReference type="KEGG" id="eel:EUBELI_20463"/>
<dbReference type="eggNOG" id="COG2378">
    <property type="taxonomic scope" value="Bacteria"/>
</dbReference>
<feature type="domain" description="WYL" evidence="1">
    <location>
        <begin position="167"/>
        <end position="240"/>
    </location>
</feature>
<organism evidence="2 3">
    <name type="scientific">Lachnospira eligens (strain ATCC 27750 / DSM 3376 / VPI C15-48 / C15-B4)</name>
    <name type="common">Eubacterium eligens</name>
    <dbReference type="NCBI Taxonomy" id="515620"/>
    <lineage>
        <taxon>Bacteria</taxon>
        <taxon>Bacillati</taxon>
        <taxon>Bacillota</taxon>
        <taxon>Clostridia</taxon>
        <taxon>Lachnospirales</taxon>
        <taxon>Lachnospiraceae</taxon>
        <taxon>Lachnospira</taxon>
    </lineage>
</organism>
<proteinExistence type="predicted"/>
<protein>
    <recommendedName>
        <fullName evidence="1">WYL domain-containing protein</fullName>
    </recommendedName>
</protein>
<keyword evidence="3" id="KW-1185">Reference proteome</keyword>
<dbReference type="PANTHER" id="PTHR34580:SF1">
    <property type="entry name" value="PROTEIN PAFC"/>
    <property type="match status" value="1"/>
</dbReference>
<evidence type="ECO:0000259" key="1">
    <source>
        <dbReference type="Pfam" id="PF13280"/>
    </source>
</evidence>